<feature type="compositionally biased region" description="Low complexity" evidence="4">
    <location>
        <begin position="137"/>
        <end position="146"/>
    </location>
</feature>
<reference evidence="6 7" key="1">
    <citation type="submission" date="2014-04" db="EMBL/GenBank/DDBJ databases">
        <authorList>
            <consortium name="DOE Joint Genome Institute"/>
            <person name="Kuo A."/>
            <person name="Tarkka M."/>
            <person name="Buscot F."/>
            <person name="Kohler A."/>
            <person name="Nagy L.G."/>
            <person name="Floudas D."/>
            <person name="Copeland A."/>
            <person name="Barry K.W."/>
            <person name="Cichocki N."/>
            <person name="Veneault-Fourrey C."/>
            <person name="LaButti K."/>
            <person name="Lindquist E.A."/>
            <person name="Lipzen A."/>
            <person name="Lundell T."/>
            <person name="Morin E."/>
            <person name="Murat C."/>
            <person name="Sun H."/>
            <person name="Tunlid A."/>
            <person name="Henrissat B."/>
            <person name="Grigoriev I.V."/>
            <person name="Hibbett D.S."/>
            <person name="Martin F."/>
            <person name="Nordberg H.P."/>
            <person name="Cantor M.N."/>
            <person name="Hua S.X."/>
        </authorList>
    </citation>
    <scope>NUCLEOTIDE SEQUENCE [LARGE SCALE GENOMIC DNA]</scope>
    <source>
        <strain evidence="6 7">F 1598</strain>
    </source>
</reference>
<feature type="region of interest" description="Disordered" evidence="4">
    <location>
        <begin position="724"/>
        <end position="782"/>
    </location>
</feature>
<feature type="compositionally biased region" description="Polar residues" evidence="4">
    <location>
        <begin position="67"/>
        <end position="78"/>
    </location>
</feature>
<dbReference type="OrthoDB" id="21225at2759"/>
<dbReference type="Pfam" id="PF00072">
    <property type="entry name" value="Response_reg"/>
    <property type="match status" value="1"/>
</dbReference>
<evidence type="ECO:0000256" key="4">
    <source>
        <dbReference type="SAM" id="MobiDB-lite"/>
    </source>
</evidence>
<dbReference type="Proteomes" id="UP000054166">
    <property type="component" value="Unassembled WGS sequence"/>
</dbReference>
<reference evidence="7" key="2">
    <citation type="submission" date="2015-01" db="EMBL/GenBank/DDBJ databases">
        <title>Evolutionary Origins and Diversification of the Mycorrhizal Mutualists.</title>
        <authorList>
            <consortium name="DOE Joint Genome Institute"/>
            <consortium name="Mycorrhizal Genomics Consortium"/>
            <person name="Kohler A."/>
            <person name="Kuo A."/>
            <person name="Nagy L.G."/>
            <person name="Floudas D."/>
            <person name="Copeland A."/>
            <person name="Barry K.W."/>
            <person name="Cichocki N."/>
            <person name="Veneault-Fourrey C."/>
            <person name="LaButti K."/>
            <person name="Lindquist E.A."/>
            <person name="Lipzen A."/>
            <person name="Lundell T."/>
            <person name="Morin E."/>
            <person name="Murat C."/>
            <person name="Riley R."/>
            <person name="Ohm R."/>
            <person name="Sun H."/>
            <person name="Tunlid A."/>
            <person name="Henrissat B."/>
            <person name="Grigoriev I.V."/>
            <person name="Hibbett D.S."/>
            <person name="Martin F."/>
        </authorList>
    </citation>
    <scope>NUCLEOTIDE SEQUENCE [LARGE SCALE GENOMIC DNA]</scope>
    <source>
        <strain evidence="7">F 1598</strain>
    </source>
</reference>
<gene>
    <name evidence="6" type="ORF">PILCRDRAFT_818996</name>
</gene>
<proteinExistence type="predicted"/>
<feature type="region of interest" description="Disordered" evidence="4">
    <location>
        <begin position="621"/>
        <end position="641"/>
    </location>
</feature>
<feature type="compositionally biased region" description="Polar residues" evidence="4">
    <location>
        <begin position="921"/>
        <end position="944"/>
    </location>
</feature>
<accession>A0A0C3FWQ2</accession>
<feature type="compositionally biased region" description="Basic residues" evidence="4">
    <location>
        <begin position="621"/>
        <end position="634"/>
    </location>
</feature>
<sequence>MPGTKLPAVRLPSSLDEEAPVVVELSTSSKFGFAWPAEPPPPVQAPLSSERVVSLSSSEGDSEPSDAENTSGLHSQADNSDENDPTPTMKRSLKLEQQAIAEKSEKGSSHPRLSRAISMPLPSRLGHLLNPRRPSHSSHSPNSPSPQISEVPEYSQFHELSLELADSVQMMVQTLLQISPSQVFDPAKEQFSACSLSVPTPCMSAVFTTMKNLNYISANMAAFCGDPGSSRNPGGSDPSFVPPTTPGTPSAIPDDFDIGELLQSVGDTLSGAAAQAGVDLVLYHGDVGMKHVCVKGDECGISFALSHVIRQVIGTARRGDSIEIGLFIGTSPVKSRDDTDPDATPNSEGPPHAPSSPVLDSDEPLSCLFEISHNFAPSDASSTHEASGDPFQPLEPLSRPPPSFDTLILRRLLRQVGASLACDLQPKAFAGGRACELAVTLERGSPSVVNARTVTLPEDMSYQLLSGVRTAEEPTLEELAQFTETLRGKKVTLYASSRGSFAHHLTSYLTAWGLDVSHVSAEPGVDGNASQADSSVGGTPSVTGQRTLGGSPVQSTPFGAGLEAFSQAIPRPLPLLAGGTEQRPTVSNTVSFIFIDDDVVVLQERLRKFRLQQAYPLTLSRKRPPLAPHHRPRSSPHVPRAAGTATSLPVVIVHFTSLANYKLVKDVMQSDIASRLGSTSAIPEVMIIPKPAGPRRFLTALHTAVTKPTVDPFFTAIATSPITSGQTSFLNTNTPHTRTPSPKSPTSASRASRTNSDRSAKSPKEIQSDPVTLPPPSPLSISDSMEYFSEAAAKLGASPSSGLVIQSPSGQPAGIYFHPKGKGKSTLVMERERGQFLVPSEQIKAATVRRTSNGKEPVSPHSPLMTFSSLHTAANTPTSAPLADIASQENQPASVIPSKAKGKKPSSPRTEDIPVPASPRRASSANNTSNKVTTPPTSPLNETANTSVPPSRRNSRRPTVEMKQPGPQAGAKGPADVNIVVPPISVLIVDDNPINQTILSTFMKKKKIKYDVAKNGEEAVQKWRTGGFHLILMDIQMPVMDGIQATKEIRLMEKTSSSSEFPLSTPRSEGTPRTPPLRTPSEAPSSSTSTSSPYRSSVIIVALTASSLQSDRVAALAAGCNDFLTKPVSLQWLNNKIIEWGSIKALQMWADLRPEVVKSISTGQAAQAHNVARRLHVPEGRITPTGSPSRSSSRPRTTVSLDAPPPTSIEPSSSDTSGSGQAPHLRTKDDFSDSPSSDNPLSDSEPPQPALSGVAAAVTIADLPLGTPLVDKTDEPLDDGGDPLQHDEPPSSPDQQWVIPFI</sequence>
<protein>
    <recommendedName>
        <fullName evidence="5">Response regulatory domain-containing protein</fullName>
    </recommendedName>
</protein>
<feature type="region of interest" description="Disordered" evidence="4">
    <location>
        <begin position="331"/>
        <end position="360"/>
    </location>
</feature>
<feature type="compositionally biased region" description="Basic and acidic residues" evidence="4">
    <location>
        <begin position="755"/>
        <end position="767"/>
    </location>
</feature>
<dbReference type="GO" id="GO:0000156">
    <property type="term" value="F:phosphorelay response regulator activity"/>
    <property type="evidence" value="ECO:0007669"/>
    <property type="project" value="UniProtKB-ARBA"/>
</dbReference>
<keyword evidence="1 3" id="KW-0597">Phosphoprotein</keyword>
<dbReference type="InParanoid" id="A0A0C3FWQ2"/>
<feature type="modified residue" description="4-aspartylphosphate" evidence="3">
    <location>
        <position position="1034"/>
    </location>
</feature>
<evidence type="ECO:0000313" key="6">
    <source>
        <dbReference type="EMBL" id="KIM83964.1"/>
    </source>
</evidence>
<evidence type="ECO:0000259" key="5">
    <source>
        <dbReference type="PROSITE" id="PS50110"/>
    </source>
</evidence>
<evidence type="ECO:0000313" key="7">
    <source>
        <dbReference type="Proteomes" id="UP000054166"/>
    </source>
</evidence>
<name>A0A0C3FWQ2_PILCF</name>
<feature type="compositionally biased region" description="Low complexity" evidence="4">
    <location>
        <begin position="1183"/>
        <end position="1200"/>
    </location>
</feature>
<dbReference type="PANTHER" id="PTHR45339:SF1">
    <property type="entry name" value="HYBRID SIGNAL TRANSDUCTION HISTIDINE KINASE J"/>
    <property type="match status" value="1"/>
</dbReference>
<feature type="compositionally biased region" description="Low complexity" evidence="4">
    <location>
        <begin position="1079"/>
        <end position="1092"/>
    </location>
</feature>
<keyword evidence="7" id="KW-1185">Reference proteome</keyword>
<dbReference type="HOGENOM" id="CLU_004854_0_0_1"/>
<keyword evidence="2" id="KW-0902">Two-component regulatory system</keyword>
<feature type="compositionally biased region" description="Polar residues" evidence="4">
    <location>
        <begin position="1054"/>
        <end position="1068"/>
    </location>
</feature>
<dbReference type="Gene3D" id="3.40.50.2300">
    <property type="match status" value="1"/>
</dbReference>
<dbReference type="PANTHER" id="PTHR45339">
    <property type="entry name" value="HYBRID SIGNAL TRANSDUCTION HISTIDINE KINASE J"/>
    <property type="match status" value="1"/>
</dbReference>
<feature type="region of interest" description="Disordered" evidence="4">
    <location>
        <begin position="229"/>
        <end position="253"/>
    </location>
</feature>
<dbReference type="STRING" id="765440.A0A0C3FWQ2"/>
<feature type="domain" description="Response regulatory" evidence="5">
    <location>
        <begin position="985"/>
        <end position="1141"/>
    </location>
</feature>
<dbReference type="FunFam" id="3.40.50.2300:FF:000146">
    <property type="entry name" value="Putative two-component response regulator SSK1p"/>
    <property type="match status" value="1"/>
</dbReference>
<dbReference type="InterPro" id="IPR011006">
    <property type="entry name" value="CheY-like_superfamily"/>
</dbReference>
<dbReference type="CDD" id="cd17546">
    <property type="entry name" value="REC_hyHK_CKI1_RcsC-like"/>
    <property type="match status" value="1"/>
</dbReference>
<feature type="region of interest" description="Disordered" evidence="4">
    <location>
        <begin position="378"/>
        <end position="399"/>
    </location>
</feature>
<feature type="region of interest" description="Disordered" evidence="4">
    <location>
        <begin position="32"/>
        <end position="88"/>
    </location>
</feature>
<dbReference type="EMBL" id="KN832989">
    <property type="protein sequence ID" value="KIM83964.1"/>
    <property type="molecule type" value="Genomic_DNA"/>
</dbReference>
<evidence type="ECO:0000256" key="1">
    <source>
        <dbReference type="ARBA" id="ARBA00022553"/>
    </source>
</evidence>
<feature type="compositionally biased region" description="Polar residues" evidence="4">
    <location>
        <begin position="528"/>
        <end position="553"/>
    </location>
</feature>
<feature type="region of interest" description="Disordered" evidence="4">
    <location>
        <begin position="100"/>
        <end position="150"/>
    </location>
</feature>
<dbReference type="SMART" id="SM00448">
    <property type="entry name" value="REC"/>
    <property type="match status" value="1"/>
</dbReference>
<evidence type="ECO:0000256" key="3">
    <source>
        <dbReference type="PROSITE-ProRule" id="PRU00169"/>
    </source>
</evidence>
<feature type="compositionally biased region" description="Polar residues" evidence="4">
    <location>
        <begin position="724"/>
        <end position="754"/>
    </location>
</feature>
<dbReference type="InterPro" id="IPR001789">
    <property type="entry name" value="Sig_transdc_resp-reg_receiver"/>
</dbReference>
<feature type="region of interest" description="Disordered" evidence="4">
    <location>
        <begin position="1164"/>
        <end position="1302"/>
    </location>
</feature>
<feature type="compositionally biased region" description="Low complexity" evidence="4">
    <location>
        <begin position="1233"/>
        <end position="1245"/>
    </location>
</feature>
<feature type="compositionally biased region" description="Low complexity" evidence="4">
    <location>
        <begin position="45"/>
        <end position="59"/>
    </location>
</feature>
<feature type="compositionally biased region" description="Polar residues" evidence="4">
    <location>
        <begin position="1209"/>
        <end position="1220"/>
    </location>
</feature>
<evidence type="ECO:0000256" key="2">
    <source>
        <dbReference type="ARBA" id="ARBA00023012"/>
    </source>
</evidence>
<feature type="region of interest" description="Disordered" evidence="4">
    <location>
        <begin position="524"/>
        <end position="553"/>
    </location>
</feature>
<dbReference type="SUPFAM" id="SSF52172">
    <property type="entry name" value="CheY-like"/>
    <property type="match status" value="1"/>
</dbReference>
<feature type="region of interest" description="Disordered" evidence="4">
    <location>
        <begin position="1054"/>
        <end position="1092"/>
    </location>
</feature>
<dbReference type="PROSITE" id="PS50110">
    <property type="entry name" value="RESPONSE_REGULATORY"/>
    <property type="match status" value="1"/>
</dbReference>
<feature type="region of interest" description="Disordered" evidence="4">
    <location>
        <begin position="887"/>
        <end position="976"/>
    </location>
</feature>
<organism evidence="6 7">
    <name type="scientific">Piloderma croceum (strain F 1598)</name>
    <dbReference type="NCBI Taxonomy" id="765440"/>
    <lineage>
        <taxon>Eukaryota</taxon>
        <taxon>Fungi</taxon>
        <taxon>Dikarya</taxon>
        <taxon>Basidiomycota</taxon>
        <taxon>Agaricomycotina</taxon>
        <taxon>Agaricomycetes</taxon>
        <taxon>Agaricomycetidae</taxon>
        <taxon>Atheliales</taxon>
        <taxon>Atheliaceae</taxon>
        <taxon>Piloderma</taxon>
    </lineage>
</organism>